<dbReference type="SUPFAM" id="SSF57938">
    <property type="entry name" value="DnaJ/Hsp40 cysteine-rich domain"/>
    <property type="match status" value="1"/>
</dbReference>
<evidence type="ECO:0000259" key="9">
    <source>
        <dbReference type="PROSITE" id="PS50076"/>
    </source>
</evidence>
<dbReference type="InterPro" id="IPR036410">
    <property type="entry name" value="HSP_DnaJ_Cys-rich_dom_sf"/>
</dbReference>
<dbReference type="GO" id="GO:0008270">
    <property type="term" value="F:zinc ion binding"/>
    <property type="evidence" value="ECO:0007669"/>
    <property type="project" value="UniProtKB-KW"/>
</dbReference>
<evidence type="ECO:0000256" key="6">
    <source>
        <dbReference type="ARBA" id="ARBA00061004"/>
    </source>
</evidence>
<evidence type="ECO:0000256" key="1">
    <source>
        <dbReference type="ARBA" id="ARBA00022723"/>
    </source>
</evidence>
<keyword evidence="1 8" id="KW-0479">Metal-binding</keyword>
<dbReference type="CDD" id="cd10719">
    <property type="entry name" value="DnaJ_zf"/>
    <property type="match status" value="1"/>
</dbReference>
<comment type="similarity">
    <text evidence="6">Belongs to the DnaJ family.</text>
</comment>
<evidence type="ECO:0000256" key="4">
    <source>
        <dbReference type="ARBA" id="ARBA00022833"/>
    </source>
</evidence>
<dbReference type="PROSITE" id="PS50076">
    <property type="entry name" value="DNAJ_2"/>
    <property type="match status" value="1"/>
</dbReference>
<dbReference type="PROSITE" id="PS00636">
    <property type="entry name" value="DNAJ_1"/>
    <property type="match status" value="1"/>
</dbReference>
<dbReference type="GO" id="GO:0051082">
    <property type="term" value="F:unfolded protein binding"/>
    <property type="evidence" value="ECO:0007669"/>
    <property type="project" value="InterPro"/>
</dbReference>
<dbReference type="GO" id="GO:0042026">
    <property type="term" value="P:protein refolding"/>
    <property type="evidence" value="ECO:0007669"/>
    <property type="project" value="TreeGrafter"/>
</dbReference>
<dbReference type="PROSITE" id="PS51188">
    <property type="entry name" value="ZF_CR"/>
    <property type="match status" value="1"/>
</dbReference>
<dbReference type="Gene3D" id="2.10.230.10">
    <property type="entry name" value="Heat shock protein DnaJ, cysteine-rich domain"/>
    <property type="match status" value="1"/>
</dbReference>
<dbReference type="Gene3D" id="1.10.287.110">
    <property type="entry name" value="DnaJ domain"/>
    <property type="match status" value="1"/>
</dbReference>
<dbReference type="AlphaFoldDB" id="A0A0G0QV63"/>
<evidence type="ECO:0000256" key="5">
    <source>
        <dbReference type="ARBA" id="ARBA00023186"/>
    </source>
</evidence>
<keyword evidence="4 8" id="KW-0862">Zinc</keyword>
<keyword evidence="5" id="KW-0143">Chaperone</keyword>
<dbReference type="Gene3D" id="2.60.260.20">
    <property type="entry name" value="Urease metallochaperone UreE, N-terminal domain"/>
    <property type="match status" value="1"/>
</dbReference>
<dbReference type="SMART" id="SM00271">
    <property type="entry name" value="DnaJ"/>
    <property type="match status" value="1"/>
</dbReference>
<dbReference type="EMBL" id="LBXZ01000001">
    <property type="protein sequence ID" value="KKR41246.1"/>
    <property type="molecule type" value="Genomic_DNA"/>
</dbReference>
<dbReference type="InterPro" id="IPR001305">
    <property type="entry name" value="HSP_DnaJ_Cys-rich_dom"/>
</dbReference>
<accession>A0A0G0QV63</accession>
<reference evidence="11 12" key="1">
    <citation type="journal article" date="2015" name="Nature">
        <title>rRNA introns, odd ribosomes, and small enigmatic genomes across a large radiation of phyla.</title>
        <authorList>
            <person name="Brown C.T."/>
            <person name="Hug L.A."/>
            <person name="Thomas B.C."/>
            <person name="Sharon I."/>
            <person name="Castelle C.J."/>
            <person name="Singh A."/>
            <person name="Wilkins M.J."/>
            <person name="Williams K.H."/>
            <person name="Banfield J.F."/>
        </authorList>
    </citation>
    <scope>NUCLEOTIDE SEQUENCE [LARGE SCALE GENOMIC DNA]</scope>
</reference>
<evidence type="ECO:0000313" key="12">
    <source>
        <dbReference type="Proteomes" id="UP000034072"/>
    </source>
</evidence>
<evidence type="ECO:0000256" key="8">
    <source>
        <dbReference type="PROSITE-ProRule" id="PRU00546"/>
    </source>
</evidence>
<dbReference type="CDD" id="cd06257">
    <property type="entry name" value="DnaJ"/>
    <property type="match status" value="1"/>
</dbReference>
<dbReference type="InterPro" id="IPR036869">
    <property type="entry name" value="J_dom_sf"/>
</dbReference>
<feature type="domain" description="CR-type" evidence="10">
    <location>
        <begin position="141"/>
        <end position="223"/>
    </location>
</feature>
<dbReference type="SUPFAM" id="SSF46565">
    <property type="entry name" value="Chaperone J-domain"/>
    <property type="match status" value="1"/>
</dbReference>
<feature type="zinc finger region" description="CR-type" evidence="8">
    <location>
        <begin position="141"/>
        <end position="223"/>
    </location>
</feature>
<name>A0A0G0QV63_9BACT</name>
<keyword evidence="3 8" id="KW-0863">Zinc-finger</keyword>
<dbReference type="InterPro" id="IPR018253">
    <property type="entry name" value="DnaJ_domain_CS"/>
</dbReference>
<dbReference type="SUPFAM" id="SSF49493">
    <property type="entry name" value="HSP40/DnaJ peptide-binding domain"/>
    <property type="match status" value="1"/>
</dbReference>
<sequence>MAKDYYQTLGISKSATPDEIKKAYRKLAHQYHPDKGTGDEAKFKEINEAYQVLSDDKKRSNYDNFGSADFNGGGFGGAGAGDYSNFYDFFSGGRRQPSGFEDIFDIFSDAFSGGGYAQQQEERSKGEDLHLEVRVGKKDLGDSKIFEYESMIVCEECDGTSVAKGSKMITCKTCGGRGQVQQATRTPFGTFSRVSVCGACKGRGQAPEKECGDCKATGRVKTKKRIEIRIPVDLDNDYVVVVPKGGNAGKLKRPAGDLVVNIRVK</sequence>
<evidence type="ECO:0000259" key="10">
    <source>
        <dbReference type="PROSITE" id="PS51188"/>
    </source>
</evidence>
<dbReference type="PANTHER" id="PTHR43096:SF10">
    <property type="entry name" value="CHAPERONE PROTEIN DNAJ A6, CHLOROPLASTIC"/>
    <property type="match status" value="1"/>
</dbReference>
<dbReference type="GO" id="GO:0031072">
    <property type="term" value="F:heat shock protein binding"/>
    <property type="evidence" value="ECO:0007669"/>
    <property type="project" value="InterPro"/>
</dbReference>
<keyword evidence="2" id="KW-0677">Repeat</keyword>
<proteinExistence type="inferred from homology"/>
<dbReference type="PATRIC" id="fig|1619033.3.peg.154"/>
<gene>
    <name evidence="11" type="ORF">UT75_C0001G0150</name>
</gene>
<feature type="domain" description="J" evidence="9">
    <location>
        <begin position="4"/>
        <end position="66"/>
    </location>
</feature>
<dbReference type="PANTHER" id="PTHR43096">
    <property type="entry name" value="DNAJ HOMOLOG 1, MITOCHONDRIAL-RELATED"/>
    <property type="match status" value="1"/>
</dbReference>
<evidence type="ECO:0000256" key="2">
    <source>
        <dbReference type="ARBA" id="ARBA00022737"/>
    </source>
</evidence>
<evidence type="ECO:0000256" key="3">
    <source>
        <dbReference type="ARBA" id="ARBA00022771"/>
    </source>
</evidence>
<evidence type="ECO:0000313" key="11">
    <source>
        <dbReference type="EMBL" id="KKR41246.1"/>
    </source>
</evidence>
<dbReference type="GO" id="GO:0005737">
    <property type="term" value="C:cytoplasm"/>
    <property type="evidence" value="ECO:0007669"/>
    <property type="project" value="TreeGrafter"/>
</dbReference>
<dbReference type="InterPro" id="IPR008971">
    <property type="entry name" value="HSP40/DnaJ_pept-bd"/>
</dbReference>
<dbReference type="FunFam" id="2.10.230.10:FF:000002">
    <property type="entry name" value="Molecular chaperone DnaJ"/>
    <property type="match status" value="1"/>
</dbReference>
<evidence type="ECO:0000256" key="7">
    <source>
        <dbReference type="ARBA" id="ARBA00067609"/>
    </source>
</evidence>
<protein>
    <recommendedName>
        <fullName evidence="7">Chaperone protein DnaJ</fullName>
    </recommendedName>
</protein>
<dbReference type="Proteomes" id="UP000034072">
    <property type="component" value="Unassembled WGS sequence"/>
</dbReference>
<comment type="caution">
    <text evidence="11">The sequence shown here is derived from an EMBL/GenBank/DDBJ whole genome shotgun (WGS) entry which is preliminary data.</text>
</comment>
<dbReference type="PRINTS" id="PR00625">
    <property type="entry name" value="JDOMAIN"/>
</dbReference>
<dbReference type="InterPro" id="IPR001623">
    <property type="entry name" value="DnaJ_domain"/>
</dbReference>
<organism evidence="11 12">
    <name type="scientific">Candidatus Yanofskybacteria bacterium GW2011_GWE2_40_11</name>
    <dbReference type="NCBI Taxonomy" id="1619033"/>
    <lineage>
        <taxon>Bacteria</taxon>
        <taxon>Candidatus Yanofskyibacteriota</taxon>
    </lineage>
</organism>
<dbReference type="Pfam" id="PF00684">
    <property type="entry name" value="DnaJ_CXXCXGXG"/>
    <property type="match status" value="1"/>
</dbReference>
<dbReference type="Pfam" id="PF00226">
    <property type="entry name" value="DnaJ"/>
    <property type="match status" value="1"/>
</dbReference>